<dbReference type="Pfam" id="PF04686">
    <property type="entry name" value="SsgA"/>
    <property type="match status" value="1"/>
</dbReference>
<dbReference type="Proteomes" id="UP000683575">
    <property type="component" value="Chromosome"/>
</dbReference>
<dbReference type="KEGG" id="nps:KRR39_22430"/>
<reference evidence="1" key="1">
    <citation type="submission" date="2021-06" db="EMBL/GenBank/DDBJ databases">
        <title>Complete genome sequence of Nocardioides sp. G188.</title>
        <authorList>
            <person name="Im W.-T."/>
        </authorList>
    </citation>
    <scope>NUCLEOTIDE SEQUENCE</scope>
    <source>
        <strain evidence="1">G188</strain>
    </source>
</reference>
<organism evidence="1 2">
    <name type="scientific">Nocardioides panacis</name>
    <dbReference type="NCBI Taxonomy" id="2849501"/>
    <lineage>
        <taxon>Bacteria</taxon>
        <taxon>Bacillati</taxon>
        <taxon>Actinomycetota</taxon>
        <taxon>Actinomycetes</taxon>
        <taxon>Propionibacteriales</taxon>
        <taxon>Nocardioidaceae</taxon>
        <taxon>Nocardioides</taxon>
    </lineage>
</organism>
<dbReference type="RefSeq" id="WP_216939573.1">
    <property type="nucleotide sequence ID" value="NZ_CP077062.1"/>
</dbReference>
<proteinExistence type="predicted"/>
<sequence>MRDSSADHTFVSHTVEAELIGSDDLTTLLGAELQYHPSDPYAATMVLSTPTGPVVWVFGRDLLIDGLGEPTGDGDVHVWPSLDTNGRAVVLIELCSPEGAALVQLRSGDLARFTDRVVALVAPGSESAHVDVDASIAALLPTP</sequence>
<evidence type="ECO:0000313" key="1">
    <source>
        <dbReference type="EMBL" id="QWZ08063.1"/>
    </source>
</evidence>
<protein>
    <submittedName>
        <fullName evidence="1">SsgA family sporulation/cell division regulator</fullName>
    </submittedName>
</protein>
<dbReference type="GO" id="GO:0051301">
    <property type="term" value="P:cell division"/>
    <property type="evidence" value="ECO:0007669"/>
    <property type="project" value="InterPro"/>
</dbReference>
<accession>A0A975Y037</accession>
<name>A0A975Y037_9ACTN</name>
<dbReference type="InterPro" id="IPR006776">
    <property type="entry name" value="SsgB"/>
</dbReference>
<keyword evidence="2" id="KW-1185">Reference proteome</keyword>
<dbReference type="AlphaFoldDB" id="A0A975Y037"/>
<dbReference type="EMBL" id="CP077062">
    <property type="protein sequence ID" value="QWZ08063.1"/>
    <property type="molecule type" value="Genomic_DNA"/>
</dbReference>
<gene>
    <name evidence="1" type="ORF">KRR39_22430</name>
</gene>
<evidence type="ECO:0000313" key="2">
    <source>
        <dbReference type="Proteomes" id="UP000683575"/>
    </source>
</evidence>